<name>A0A3E0HEU4_9PSEU</name>
<dbReference type="AlphaFoldDB" id="A0A3E0HEU4"/>
<dbReference type="PANTHER" id="PTHR42912">
    <property type="entry name" value="METHYLTRANSFERASE"/>
    <property type="match status" value="1"/>
</dbReference>
<comment type="caution">
    <text evidence="2">The sequence shown here is derived from an EMBL/GenBank/DDBJ whole genome shotgun (WGS) entry which is preliminary data.</text>
</comment>
<dbReference type="EMBL" id="QUNO01000009">
    <property type="protein sequence ID" value="REH43791.1"/>
    <property type="molecule type" value="Genomic_DNA"/>
</dbReference>
<evidence type="ECO:0000259" key="1">
    <source>
        <dbReference type="Pfam" id="PF08241"/>
    </source>
</evidence>
<dbReference type="GO" id="GO:0032259">
    <property type="term" value="P:methylation"/>
    <property type="evidence" value="ECO:0007669"/>
    <property type="project" value="UniProtKB-KW"/>
</dbReference>
<keyword evidence="2" id="KW-0808">Transferase</keyword>
<dbReference type="RefSeq" id="WP_116177213.1">
    <property type="nucleotide sequence ID" value="NZ_CP144375.1"/>
</dbReference>
<proteinExistence type="predicted"/>
<keyword evidence="3" id="KW-1185">Reference proteome</keyword>
<evidence type="ECO:0000313" key="3">
    <source>
        <dbReference type="Proteomes" id="UP000256269"/>
    </source>
</evidence>
<dbReference type="OrthoDB" id="9805171at2"/>
<sequence>MNGLLDAAFGHPRGVLGRLGGAIMARANRQQERDAIELAALTRGEQVLVVGHGPGIGVELAAEAVSPGGHVVGVDPSDAMRAMATARCRRFNVELRAGGAERTGCPEGSVDVAISVNNVMLWDRGAGFAELRRVLKPGGRLVITVHRHVLDVEPDRLREEAEQAGFSTVRLTTRERRHNSPAVELVARR</sequence>
<feature type="domain" description="Methyltransferase type 11" evidence="1">
    <location>
        <begin position="49"/>
        <end position="143"/>
    </location>
</feature>
<dbReference type="InterPro" id="IPR029063">
    <property type="entry name" value="SAM-dependent_MTases_sf"/>
</dbReference>
<evidence type="ECO:0000313" key="2">
    <source>
        <dbReference type="EMBL" id="REH43791.1"/>
    </source>
</evidence>
<reference evidence="2 3" key="1">
    <citation type="submission" date="2018-08" db="EMBL/GenBank/DDBJ databases">
        <title>Genomic Encyclopedia of Archaeal and Bacterial Type Strains, Phase II (KMG-II): from individual species to whole genera.</title>
        <authorList>
            <person name="Goeker M."/>
        </authorList>
    </citation>
    <scope>NUCLEOTIDE SEQUENCE [LARGE SCALE GENOMIC DNA]</scope>
    <source>
        <strain evidence="2 3">DSM 45791</strain>
    </source>
</reference>
<dbReference type="InterPro" id="IPR013216">
    <property type="entry name" value="Methyltransf_11"/>
</dbReference>
<gene>
    <name evidence="2" type="ORF">BCF44_109334</name>
</gene>
<dbReference type="Proteomes" id="UP000256269">
    <property type="component" value="Unassembled WGS sequence"/>
</dbReference>
<dbReference type="Pfam" id="PF08241">
    <property type="entry name" value="Methyltransf_11"/>
    <property type="match status" value="1"/>
</dbReference>
<dbReference type="GO" id="GO:0008757">
    <property type="term" value="F:S-adenosylmethionine-dependent methyltransferase activity"/>
    <property type="evidence" value="ECO:0007669"/>
    <property type="project" value="InterPro"/>
</dbReference>
<keyword evidence="2" id="KW-0489">Methyltransferase</keyword>
<protein>
    <submittedName>
        <fullName evidence="2">Methyltransferase family protein</fullName>
    </submittedName>
</protein>
<accession>A0A3E0HEU4</accession>
<dbReference type="InterPro" id="IPR050508">
    <property type="entry name" value="Methyltransf_Superfamily"/>
</dbReference>
<dbReference type="SUPFAM" id="SSF53335">
    <property type="entry name" value="S-adenosyl-L-methionine-dependent methyltransferases"/>
    <property type="match status" value="1"/>
</dbReference>
<dbReference type="Gene3D" id="3.40.50.150">
    <property type="entry name" value="Vaccinia Virus protein VP39"/>
    <property type="match status" value="1"/>
</dbReference>
<organism evidence="2 3">
    <name type="scientific">Kutzneria buriramensis</name>
    <dbReference type="NCBI Taxonomy" id="1045776"/>
    <lineage>
        <taxon>Bacteria</taxon>
        <taxon>Bacillati</taxon>
        <taxon>Actinomycetota</taxon>
        <taxon>Actinomycetes</taxon>
        <taxon>Pseudonocardiales</taxon>
        <taxon>Pseudonocardiaceae</taxon>
        <taxon>Kutzneria</taxon>
    </lineage>
</organism>
<dbReference type="CDD" id="cd02440">
    <property type="entry name" value="AdoMet_MTases"/>
    <property type="match status" value="1"/>
</dbReference>